<keyword evidence="6" id="KW-0833">Ubl conjugation pathway</keyword>
<evidence type="ECO:0000259" key="8">
    <source>
        <dbReference type="Pfam" id="PF18346"/>
    </source>
</evidence>
<proteinExistence type="predicted"/>
<dbReference type="GO" id="GO:0016567">
    <property type="term" value="P:protein ubiquitination"/>
    <property type="evidence" value="ECO:0007669"/>
    <property type="project" value="UniProtKB-UniPathway"/>
</dbReference>
<evidence type="ECO:0000256" key="1">
    <source>
        <dbReference type="ARBA" id="ARBA00004906"/>
    </source>
</evidence>
<sequence length="222" mass="25186">MFFLHVPQHGGGRAFKTLQWLVRSTHEERTLMGVIVVEEKATISRHLKSCAMERDIPIMDCGKATLQTCRQNKSLKWENGVGVVQGIGYEGDETDRSTYVDFCGEQENWVGPSSHLERVDKLFAGQKVRVKQSVKQPSIGTIQAIDADGKLRIYTPAGSKTWMLDPSEVEVVEEKELCIGDWASEMERVRPYKVGDKVRIRDGLVSPRWGWGWRHMLAGDRL</sequence>
<keyword evidence="5" id="KW-0863">Zinc-finger</keyword>
<dbReference type="GO" id="GO:0005769">
    <property type="term" value="C:early endosome"/>
    <property type="evidence" value="ECO:0007669"/>
    <property type="project" value="TreeGrafter"/>
</dbReference>
<keyword evidence="4" id="KW-0677">Repeat</keyword>
<accession>A0A2Z6NW72</accession>
<dbReference type="GO" id="GO:0009788">
    <property type="term" value="P:negative regulation of abscisic acid-activated signaling pathway"/>
    <property type="evidence" value="ECO:0007669"/>
    <property type="project" value="TreeGrafter"/>
</dbReference>
<dbReference type="InterPro" id="IPR044584">
    <property type="entry name" value="KEG"/>
</dbReference>
<protein>
    <recommendedName>
        <fullName evidence="8">Mind bomb SH3 repeat domain-containing protein</fullName>
    </recommendedName>
</protein>
<evidence type="ECO:0000256" key="6">
    <source>
        <dbReference type="ARBA" id="ARBA00022786"/>
    </source>
</evidence>
<dbReference type="EMBL" id="DF974416">
    <property type="protein sequence ID" value="GAU48384.1"/>
    <property type="molecule type" value="Genomic_DNA"/>
</dbReference>
<dbReference type="Proteomes" id="UP000242715">
    <property type="component" value="Unassembled WGS sequence"/>
</dbReference>
<evidence type="ECO:0000256" key="4">
    <source>
        <dbReference type="ARBA" id="ARBA00022737"/>
    </source>
</evidence>
<dbReference type="UniPathway" id="UPA00143"/>
<evidence type="ECO:0000313" key="10">
    <source>
        <dbReference type="Proteomes" id="UP000242715"/>
    </source>
</evidence>
<evidence type="ECO:0000256" key="5">
    <source>
        <dbReference type="ARBA" id="ARBA00022771"/>
    </source>
</evidence>
<dbReference type="PANTHER" id="PTHR46960">
    <property type="entry name" value="E3 UBIQUITIN-PROTEIN LIGASE KEG"/>
    <property type="match status" value="1"/>
</dbReference>
<dbReference type="GO" id="GO:0004842">
    <property type="term" value="F:ubiquitin-protein transferase activity"/>
    <property type="evidence" value="ECO:0007669"/>
    <property type="project" value="InterPro"/>
</dbReference>
<evidence type="ECO:0000256" key="3">
    <source>
        <dbReference type="ARBA" id="ARBA00022723"/>
    </source>
</evidence>
<reference evidence="10" key="1">
    <citation type="journal article" date="2017" name="Front. Plant Sci.">
        <title>Climate Clever Clovers: New Paradigm to Reduce the Environmental Footprint of Ruminants by Breeding Low Methanogenic Forages Utilizing Haplotype Variation.</title>
        <authorList>
            <person name="Kaur P."/>
            <person name="Appels R."/>
            <person name="Bayer P.E."/>
            <person name="Keeble-Gagnere G."/>
            <person name="Wang J."/>
            <person name="Hirakawa H."/>
            <person name="Shirasawa K."/>
            <person name="Vercoe P."/>
            <person name="Stefanova K."/>
            <person name="Durmic Z."/>
            <person name="Nichols P."/>
            <person name="Revell C."/>
            <person name="Isobe S.N."/>
            <person name="Edwards D."/>
            <person name="Erskine W."/>
        </authorList>
    </citation>
    <scope>NUCLEOTIDE SEQUENCE [LARGE SCALE GENOMIC DNA]</scope>
    <source>
        <strain evidence="10">cv. Daliak</strain>
    </source>
</reference>
<keyword evidence="3" id="KW-0479">Metal-binding</keyword>
<evidence type="ECO:0000256" key="2">
    <source>
        <dbReference type="ARBA" id="ARBA00022679"/>
    </source>
</evidence>
<dbReference type="PANTHER" id="PTHR46960:SF1">
    <property type="entry name" value="E3 UBIQUITIN-PROTEIN LIGASE KEG"/>
    <property type="match status" value="1"/>
</dbReference>
<dbReference type="InterPro" id="IPR040847">
    <property type="entry name" value="SH3_15"/>
</dbReference>
<feature type="domain" description="Mind bomb SH3 repeat" evidence="8">
    <location>
        <begin position="109"/>
        <end position="169"/>
    </location>
</feature>
<dbReference type="GO" id="GO:0009738">
    <property type="term" value="P:abscisic acid-activated signaling pathway"/>
    <property type="evidence" value="ECO:0007669"/>
    <property type="project" value="InterPro"/>
</dbReference>
<dbReference type="Pfam" id="PF18346">
    <property type="entry name" value="SH3_15"/>
    <property type="match status" value="1"/>
</dbReference>
<name>A0A2Z6NW72_TRISU</name>
<gene>
    <name evidence="9" type="ORF">TSUD_118100</name>
</gene>
<keyword evidence="7" id="KW-0862">Zinc</keyword>
<dbReference type="GO" id="GO:0006952">
    <property type="term" value="P:defense response"/>
    <property type="evidence" value="ECO:0007669"/>
    <property type="project" value="InterPro"/>
</dbReference>
<comment type="pathway">
    <text evidence="1">Protein modification; protein ubiquitination.</text>
</comment>
<keyword evidence="2" id="KW-0808">Transferase</keyword>
<keyword evidence="10" id="KW-1185">Reference proteome</keyword>
<dbReference type="OrthoDB" id="264520at2759"/>
<organism evidence="9 10">
    <name type="scientific">Trifolium subterraneum</name>
    <name type="common">Subterranean clover</name>
    <dbReference type="NCBI Taxonomy" id="3900"/>
    <lineage>
        <taxon>Eukaryota</taxon>
        <taxon>Viridiplantae</taxon>
        <taxon>Streptophyta</taxon>
        <taxon>Embryophyta</taxon>
        <taxon>Tracheophyta</taxon>
        <taxon>Spermatophyta</taxon>
        <taxon>Magnoliopsida</taxon>
        <taxon>eudicotyledons</taxon>
        <taxon>Gunneridae</taxon>
        <taxon>Pentapetalae</taxon>
        <taxon>rosids</taxon>
        <taxon>fabids</taxon>
        <taxon>Fabales</taxon>
        <taxon>Fabaceae</taxon>
        <taxon>Papilionoideae</taxon>
        <taxon>50 kb inversion clade</taxon>
        <taxon>NPAAA clade</taxon>
        <taxon>Hologalegina</taxon>
        <taxon>IRL clade</taxon>
        <taxon>Trifolieae</taxon>
        <taxon>Trifolium</taxon>
    </lineage>
</organism>
<dbReference type="GO" id="GO:0005802">
    <property type="term" value="C:trans-Golgi network"/>
    <property type="evidence" value="ECO:0007669"/>
    <property type="project" value="TreeGrafter"/>
</dbReference>
<dbReference type="AlphaFoldDB" id="A0A2Z6NW72"/>
<dbReference type="GO" id="GO:0008270">
    <property type="term" value="F:zinc ion binding"/>
    <property type="evidence" value="ECO:0007669"/>
    <property type="project" value="UniProtKB-KW"/>
</dbReference>
<evidence type="ECO:0000313" key="9">
    <source>
        <dbReference type="EMBL" id="GAU48384.1"/>
    </source>
</evidence>
<dbReference type="GO" id="GO:0045324">
    <property type="term" value="P:late endosome to vacuole transport"/>
    <property type="evidence" value="ECO:0007669"/>
    <property type="project" value="TreeGrafter"/>
</dbReference>
<evidence type="ECO:0000256" key="7">
    <source>
        <dbReference type="ARBA" id="ARBA00022833"/>
    </source>
</evidence>